<dbReference type="Proteomes" id="UP000037035">
    <property type="component" value="Unassembled WGS sequence"/>
</dbReference>
<evidence type="ECO:0000313" key="1">
    <source>
        <dbReference type="EMBL" id="KNZ50149.1"/>
    </source>
</evidence>
<feature type="non-terminal residue" evidence="1">
    <location>
        <position position="1"/>
    </location>
</feature>
<protein>
    <submittedName>
        <fullName evidence="1">Uncharacterized protein</fullName>
    </submittedName>
</protein>
<keyword evidence="2" id="KW-1185">Reference proteome</keyword>
<dbReference type="VEuPathDB" id="FungiDB:VP01_4579g1"/>
<evidence type="ECO:0000313" key="2">
    <source>
        <dbReference type="Proteomes" id="UP000037035"/>
    </source>
</evidence>
<proteinExistence type="predicted"/>
<reference evidence="1 2" key="1">
    <citation type="submission" date="2015-08" db="EMBL/GenBank/DDBJ databases">
        <title>Next Generation Sequencing and Analysis of the Genome of Puccinia sorghi L Schw, the Causal Agent of Maize Common Rust.</title>
        <authorList>
            <person name="Rochi L."/>
            <person name="Burguener G."/>
            <person name="Darino M."/>
            <person name="Turjanski A."/>
            <person name="Kreff E."/>
            <person name="Dieguez M.J."/>
            <person name="Sacco F."/>
        </authorList>
    </citation>
    <scope>NUCLEOTIDE SEQUENCE [LARGE SCALE GENOMIC DNA]</scope>
    <source>
        <strain evidence="1 2">RO10H11247</strain>
    </source>
</reference>
<dbReference type="AlphaFoldDB" id="A0A0L6UNN6"/>
<accession>A0A0L6UNN6</accession>
<organism evidence="1 2">
    <name type="scientific">Puccinia sorghi</name>
    <dbReference type="NCBI Taxonomy" id="27349"/>
    <lineage>
        <taxon>Eukaryota</taxon>
        <taxon>Fungi</taxon>
        <taxon>Dikarya</taxon>
        <taxon>Basidiomycota</taxon>
        <taxon>Pucciniomycotina</taxon>
        <taxon>Pucciniomycetes</taxon>
        <taxon>Pucciniales</taxon>
        <taxon>Pucciniaceae</taxon>
        <taxon>Puccinia</taxon>
    </lineage>
</organism>
<dbReference type="OrthoDB" id="10595034at2759"/>
<dbReference type="EMBL" id="LAVV01009700">
    <property type="protein sequence ID" value="KNZ50149.1"/>
    <property type="molecule type" value="Genomic_DNA"/>
</dbReference>
<name>A0A0L6UNN6_9BASI</name>
<gene>
    <name evidence="1" type="ORF">VP01_4579g1</name>
</gene>
<comment type="caution">
    <text evidence="1">The sequence shown here is derived from an EMBL/GenBank/DDBJ whole genome shotgun (WGS) entry which is preliminary data.</text>
</comment>
<sequence length="218" mass="24238">CAKSGNKGVKGVHTQGFCPQPLTHPFFTGLHTTHIKLPLLKLESSHPHPPPGPWPFQDPLTPPIHPTRHNMWFQKMKWISRTHPTRLPGRPSINPPSSVFLTFLEGIIGNPNNVLADGTVKIDVNLLGIIQQMMDAEATRLSKLEEHVEKLESFKARISALEGSRQPFHTSEIPAGTWKYARVTVPAPKPTPPKIQPPPKELSLNLTVLLPACWLLFA</sequence>